<dbReference type="Gene3D" id="3.30.40.10">
    <property type="entry name" value="Zinc/RING finger domain, C3HC4 (zinc finger)"/>
    <property type="match status" value="1"/>
</dbReference>
<dbReference type="InterPro" id="IPR001841">
    <property type="entry name" value="Znf_RING"/>
</dbReference>
<organism evidence="7 8">
    <name type="scientific">Camellia sinensis var. sinensis</name>
    <name type="common">China tea</name>
    <dbReference type="NCBI Taxonomy" id="542762"/>
    <lineage>
        <taxon>Eukaryota</taxon>
        <taxon>Viridiplantae</taxon>
        <taxon>Streptophyta</taxon>
        <taxon>Embryophyta</taxon>
        <taxon>Tracheophyta</taxon>
        <taxon>Spermatophyta</taxon>
        <taxon>Magnoliopsida</taxon>
        <taxon>eudicotyledons</taxon>
        <taxon>Gunneridae</taxon>
        <taxon>Pentapetalae</taxon>
        <taxon>asterids</taxon>
        <taxon>Ericales</taxon>
        <taxon>Theaceae</taxon>
        <taxon>Camellia</taxon>
    </lineage>
</organism>
<evidence type="ECO:0000313" key="7">
    <source>
        <dbReference type="EMBL" id="THG08304.1"/>
    </source>
</evidence>
<dbReference type="Proteomes" id="UP000306102">
    <property type="component" value="Unassembled WGS sequence"/>
</dbReference>
<dbReference type="InterPro" id="IPR017907">
    <property type="entry name" value="Znf_RING_CS"/>
</dbReference>
<keyword evidence="5" id="KW-0812">Transmembrane</keyword>
<dbReference type="PROSITE" id="PS50089">
    <property type="entry name" value="ZF_RING_2"/>
    <property type="match status" value="1"/>
</dbReference>
<evidence type="ECO:0000256" key="1">
    <source>
        <dbReference type="ARBA" id="ARBA00022723"/>
    </source>
</evidence>
<dbReference type="EMBL" id="SDRB02009404">
    <property type="protein sequence ID" value="THG08304.1"/>
    <property type="molecule type" value="Genomic_DNA"/>
</dbReference>
<keyword evidence="1" id="KW-0479">Metal-binding</keyword>
<evidence type="ECO:0000256" key="4">
    <source>
        <dbReference type="PROSITE-ProRule" id="PRU00175"/>
    </source>
</evidence>
<evidence type="ECO:0000259" key="6">
    <source>
        <dbReference type="PROSITE" id="PS50089"/>
    </source>
</evidence>
<keyword evidence="2 4" id="KW-0863">Zinc-finger</keyword>
<feature type="transmembrane region" description="Helical" evidence="5">
    <location>
        <begin position="229"/>
        <end position="252"/>
    </location>
</feature>
<accession>A0A4S4DZ01</accession>
<feature type="transmembrane region" description="Helical" evidence="5">
    <location>
        <begin position="202"/>
        <end position="223"/>
    </location>
</feature>
<protein>
    <recommendedName>
        <fullName evidence="6">RING-type domain-containing protein</fullName>
    </recommendedName>
</protein>
<keyword evidence="5" id="KW-0472">Membrane</keyword>
<proteinExistence type="predicted"/>
<keyword evidence="8" id="KW-1185">Reference proteome</keyword>
<keyword evidence="3" id="KW-0862">Zinc</keyword>
<dbReference type="PANTHER" id="PTHR46616:SF2">
    <property type="entry name" value="OS03G0211100 PROTEIN"/>
    <property type="match status" value="1"/>
</dbReference>
<gene>
    <name evidence="7" type="ORF">TEA_019968</name>
</gene>
<dbReference type="InterPro" id="IPR013083">
    <property type="entry name" value="Znf_RING/FYVE/PHD"/>
</dbReference>
<dbReference type="PANTHER" id="PTHR46616">
    <property type="entry name" value="UBIQUITIN-PROTEIN LIGASE"/>
    <property type="match status" value="1"/>
</dbReference>
<comment type="caution">
    <text evidence="7">The sequence shown here is derived from an EMBL/GenBank/DDBJ whole genome shotgun (WGS) entry which is preliminary data.</text>
</comment>
<evidence type="ECO:0000256" key="2">
    <source>
        <dbReference type="ARBA" id="ARBA00022771"/>
    </source>
</evidence>
<feature type="domain" description="RING-type" evidence="6">
    <location>
        <begin position="45"/>
        <end position="100"/>
    </location>
</feature>
<evidence type="ECO:0000256" key="3">
    <source>
        <dbReference type="ARBA" id="ARBA00022833"/>
    </source>
</evidence>
<sequence length="264" mass="29974">MWSSFSNKIRSLGQKKNFVETSRPCLEFSDDETSSNANAEEGLECPICCESFNIVENVPYVLWCGHTLCKNCVLGLSWAALEFSNQQIRIPFFISCPWCHLLTLRLVCNGNLKFPRKNFFLLWMIESLNGDRMKSPLSISGNHPSIWSPRSPLAFGNQFNNNSLRRTSLTHRLGRSGTNSNNDSHTNTSLNVERNHPSLNKFFHFTTKFPLVIILLLIVGFALPASATILVLYLIITVFFAIPSFLLLYFAFPGLDWLVREITS</sequence>
<dbReference type="GO" id="GO:0008270">
    <property type="term" value="F:zinc ion binding"/>
    <property type="evidence" value="ECO:0007669"/>
    <property type="project" value="UniProtKB-KW"/>
</dbReference>
<name>A0A4S4DZ01_CAMSN</name>
<dbReference type="PROSITE" id="PS00518">
    <property type="entry name" value="ZF_RING_1"/>
    <property type="match status" value="1"/>
</dbReference>
<dbReference type="InterPro" id="IPR027370">
    <property type="entry name" value="Znf-RING_euk"/>
</dbReference>
<dbReference type="AlphaFoldDB" id="A0A4S4DZ01"/>
<evidence type="ECO:0000313" key="8">
    <source>
        <dbReference type="Proteomes" id="UP000306102"/>
    </source>
</evidence>
<dbReference type="Pfam" id="PF13445">
    <property type="entry name" value="zf-RING_UBOX"/>
    <property type="match status" value="1"/>
</dbReference>
<evidence type="ECO:0000256" key="5">
    <source>
        <dbReference type="SAM" id="Phobius"/>
    </source>
</evidence>
<reference evidence="7 8" key="1">
    <citation type="journal article" date="2018" name="Proc. Natl. Acad. Sci. U.S.A.">
        <title>Draft genome sequence of Camellia sinensis var. sinensis provides insights into the evolution of the tea genome and tea quality.</title>
        <authorList>
            <person name="Wei C."/>
            <person name="Yang H."/>
            <person name="Wang S."/>
            <person name="Zhao J."/>
            <person name="Liu C."/>
            <person name="Gao L."/>
            <person name="Xia E."/>
            <person name="Lu Y."/>
            <person name="Tai Y."/>
            <person name="She G."/>
            <person name="Sun J."/>
            <person name="Cao H."/>
            <person name="Tong W."/>
            <person name="Gao Q."/>
            <person name="Li Y."/>
            <person name="Deng W."/>
            <person name="Jiang X."/>
            <person name="Wang W."/>
            <person name="Chen Q."/>
            <person name="Zhang S."/>
            <person name="Li H."/>
            <person name="Wu J."/>
            <person name="Wang P."/>
            <person name="Li P."/>
            <person name="Shi C."/>
            <person name="Zheng F."/>
            <person name="Jian J."/>
            <person name="Huang B."/>
            <person name="Shan D."/>
            <person name="Shi M."/>
            <person name="Fang C."/>
            <person name="Yue Y."/>
            <person name="Li F."/>
            <person name="Li D."/>
            <person name="Wei S."/>
            <person name="Han B."/>
            <person name="Jiang C."/>
            <person name="Yin Y."/>
            <person name="Xia T."/>
            <person name="Zhang Z."/>
            <person name="Bennetzen J.L."/>
            <person name="Zhao S."/>
            <person name="Wan X."/>
        </authorList>
    </citation>
    <scope>NUCLEOTIDE SEQUENCE [LARGE SCALE GENOMIC DNA]</scope>
    <source>
        <strain evidence="8">cv. Shuchazao</strain>
        <tissue evidence="7">Leaf</tissue>
    </source>
</reference>
<keyword evidence="5" id="KW-1133">Transmembrane helix</keyword>
<dbReference type="SUPFAM" id="SSF57850">
    <property type="entry name" value="RING/U-box"/>
    <property type="match status" value="1"/>
</dbReference>